<proteinExistence type="predicted"/>
<reference evidence="1 2" key="1">
    <citation type="journal article" date="2018" name="Nat. Genet.">
        <title>The Rosa genome provides new insights in the design of modern roses.</title>
        <authorList>
            <person name="Bendahmane M."/>
        </authorList>
    </citation>
    <scope>NUCLEOTIDE SEQUENCE [LARGE SCALE GENOMIC DNA]</scope>
    <source>
        <strain evidence="2">cv. Old Blush</strain>
    </source>
</reference>
<keyword evidence="2" id="KW-1185">Reference proteome</keyword>
<name>A0A2P6QMC1_ROSCH</name>
<dbReference type="EMBL" id="PDCK01000043">
    <property type="protein sequence ID" value="PRQ35318.1"/>
    <property type="molecule type" value="Genomic_DNA"/>
</dbReference>
<sequence>MHSRGFMVGHFLHGHFLWSNSIILWSISSILVHSRGSISRSLTVFIRAFCLSIKMTLISLQICGLNGINDLEIIFKYSCWYICPVIVQHIYLFCCYNFHNELCFSFNAIKLLILDDRIHRKLWYPEINEQIQSLRLNI</sequence>
<dbReference type="Gramene" id="PRQ35318">
    <property type="protein sequence ID" value="PRQ35318"/>
    <property type="gene ID" value="RchiOBHm_Chr5g0078671"/>
</dbReference>
<evidence type="ECO:0000313" key="1">
    <source>
        <dbReference type="EMBL" id="PRQ35318.1"/>
    </source>
</evidence>
<comment type="caution">
    <text evidence="1">The sequence shown here is derived from an EMBL/GenBank/DDBJ whole genome shotgun (WGS) entry which is preliminary data.</text>
</comment>
<accession>A0A2P6QMC1</accession>
<dbReference type="Proteomes" id="UP000238479">
    <property type="component" value="Chromosome 5"/>
</dbReference>
<gene>
    <name evidence="1" type="ORF">RchiOBHm_Chr5g0078671</name>
</gene>
<evidence type="ECO:0000313" key="2">
    <source>
        <dbReference type="Proteomes" id="UP000238479"/>
    </source>
</evidence>
<dbReference type="AlphaFoldDB" id="A0A2P6QMC1"/>
<organism evidence="1 2">
    <name type="scientific">Rosa chinensis</name>
    <name type="common">China rose</name>
    <dbReference type="NCBI Taxonomy" id="74649"/>
    <lineage>
        <taxon>Eukaryota</taxon>
        <taxon>Viridiplantae</taxon>
        <taxon>Streptophyta</taxon>
        <taxon>Embryophyta</taxon>
        <taxon>Tracheophyta</taxon>
        <taxon>Spermatophyta</taxon>
        <taxon>Magnoliopsida</taxon>
        <taxon>eudicotyledons</taxon>
        <taxon>Gunneridae</taxon>
        <taxon>Pentapetalae</taxon>
        <taxon>rosids</taxon>
        <taxon>fabids</taxon>
        <taxon>Rosales</taxon>
        <taxon>Rosaceae</taxon>
        <taxon>Rosoideae</taxon>
        <taxon>Rosoideae incertae sedis</taxon>
        <taxon>Rosa</taxon>
    </lineage>
</organism>
<protein>
    <submittedName>
        <fullName evidence="1">Uncharacterized protein</fullName>
    </submittedName>
</protein>